<name>A0AAW8CFP6_9PAST</name>
<dbReference type="PIRSF" id="PIRSF006170">
    <property type="entry name" value="YfgM"/>
    <property type="match status" value="1"/>
</dbReference>
<keyword evidence="4 9" id="KW-1133">Transmembrane helix</keyword>
<dbReference type="AlphaFoldDB" id="A0AAW8CFP6"/>
<keyword evidence="6" id="KW-0143">Chaperone</keyword>
<dbReference type="InterPro" id="IPR018704">
    <property type="entry name" value="SecYEG/CpoB_TPR"/>
</dbReference>
<dbReference type="Pfam" id="PF09976">
    <property type="entry name" value="TPR_21"/>
    <property type="match status" value="1"/>
</dbReference>
<evidence type="ECO:0000313" key="11">
    <source>
        <dbReference type="EMBL" id="MDP8186474.1"/>
    </source>
</evidence>
<sequence>MMSEYLNQTEEQEFNNVKKWFKENGTPILVVICVISLSIFGWKFWQNHKLQATQQASATYQAVVESYIKNPEKNQPLVEKFISENKDTSYAVFSALELAKKQVEAKEFTKAQSTLQNTLPNTEDATLQNIIRLRLAMVDYQLKQFDDALTVLSQVEGKAWDLRKQILTGDILVAKGDIAAAKSAYQQAKANAPINVQSLIDIRINNL</sequence>
<evidence type="ECO:0000256" key="1">
    <source>
        <dbReference type="ARBA" id="ARBA00004401"/>
    </source>
</evidence>
<evidence type="ECO:0000256" key="3">
    <source>
        <dbReference type="ARBA" id="ARBA00022692"/>
    </source>
</evidence>
<comment type="similarity">
    <text evidence="7">Belongs to the YfgM family.</text>
</comment>
<dbReference type="Proteomes" id="UP001230466">
    <property type="component" value="Unassembled WGS sequence"/>
</dbReference>
<evidence type="ECO:0000256" key="2">
    <source>
        <dbReference type="ARBA" id="ARBA00022475"/>
    </source>
</evidence>
<evidence type="ECO:0000256" key="4">
    <source>
        <dbReference type="ARBA" id="ARBA00022989"/>
    </source>
</evidence>
<evidence type="ECO:0000256" key="5">
    <source>
        <dbReference type="ARBA" id="ARBA00023136"/>
    </source>
</evidence>
<gene>
    <name evidence="11" type="ORF">QJU78_01575</name>
</gene>
<evidence type="ECO:0000256" key="9">
    <source>
        <dbReference type="SAM" id="Phobius"/>
    </source>
</evidence>
<dbReference type="GO" id="GO:0005886">
    <property type="term" value="C:plasma membrane"/>
    <property type="evidence" value="ECO:0007669"/>
    <property type="project" value="UniProtKB-SubCell"/>
</dbReference>
<keyword evidence="3 9" id="KW-0812">Transmembrane</keyword>
<evidence type="ECO:0000256" key="6">
    <source>
        <dbReference type="ARBA" id="ARBA00023186"/>
    </source>
</evidence>
<keyword evidence="2" id="KW-1003">Cell membrane</keyword>
<proteinExistence type="inferred from homology"/>
<keyword evidence="5 9" id="KW-0472">Membrane</keyword>
<reference evidence="11" key="1">
    <citation type="journal article" date="2023" name="Front. Microbiol.">
        <title>Phylogeography and host specificity of Pasteurellaceae pathogenic to sea-farmed fish in the north-east Atlantic.</title>
        <authorList>
            <person name="Gulla S."/>
            <person name="Colquhoun D.J."/>
            <person name="Olsen A.B."/>
            <person name="Spilsberg B."/>
            <person name="Lagesen K."/>
            <person name="Aakesson C.P."/>
            <person name="Strom S."/>
            <person name="Manji F."/>
            <person name="Birkbeck T.H."/>
            <person name="Nilsen H.K."/>
        </authorList>
    </citation>
    <scope>NUCLEOTIDE SEQUENCE</scope>
    <source>
        <strain evidence="11">VIB1234</strain>
    </source>
</reference>
<evidence type="ECO:0000259" key="10">
    <source>
        <dbReference type="Pfam" id="PF09976"/>
    </source>
</evidence>
<dbReference type="PANTHER" id="PTHR38035:SF1">
    <property type="entry name" value="ANCILLARY SECYEG TRANSLOCON SUBUNIT"/>
    <property type="match status" value="1"/>
</dbReference>
<dbReference type="GO" id="GO:0044877">
    <property type="term" value="F:protein-containing complex binding"/>
    <property type="evidence" value="ECO:0007669"/>
    <property type="project" value="InterPro"/>
</dbReference>
<feature type="transmembrane region" description="Helical" evidence="9">
    <location>
        <begin position="26"/>
        <end position="45"/>
    </location>
</feature>
<dbReference type="Gene3D" id="1.25.40.10">
    <property type="entry name" value="Tetratricopeptide repeat domain"/>
    <property type="match status" value="1"/>
</dbReference>
<dbReference type="EMBL" id="JASAYJ010000002">
    <property type="protein sequence ID" value="MDP8186474.1"/>
    <property type="molecule type" value="Genomic_DNA"/>
</dbReference>
<protein>
    <recommendedName>
        <fullName evidence="8">Ancillary SecYEG translocon subunit</fullName>
    </recommendedName>
</protein>
<organism evidence="11 12">
    <name type="scientific">Pasteurella atlantica</name>
    <dbReference type="NCBI Taxonomy" id="2827233"/>
    <lineage>
        <taxon>Bacteria</taxon>
        <taxon>Pseudomonadati</taxon>
        <taxon>Pseudomonadota</taxon>
        <taxon>Gammaproteobacteria</taxon>
        <taxon>Pasteurellales</taxon>
        <taxon>Pasteurellaceae</taxon>
        <taxon>Pasteurella</taxon>
    </lineage>
</organism>
<comment type="subcellular location">
    <subcellularLocation>
        <location evidence="1">Cell membrane</location>
        <topology evidence="1">Single-pass type II membrane protein</topology>
    </subcellularLocation>
</comment>
<accession>A0AAW8CFP6</accession>
<comment type="caution">
    <text evidence="11">The sequence shown here is derived from an EMBL/GenBank/DDBJ whole genome shotgun (WGS) entry which is preliminary data.</text>
</comment>
<dbReference type="RefSeq" id="WP_211597156.1">
    <property type="nucleotide sequence ID" value="NZ_JAGRQI010000002.1"/>
</dbReference>
<dbReference type="SUPFAM" id="SSF48452">
    <property type="entry name" value="TPR-like"/>
    <property type="match status" value="1"/>
</dbReference>
<evidence type="ECO:0000313" key="12">
    <source>
        <dbReference type="Proteomes" id="UP001230466"/>
    </source>
</evidence>
<dbReference type="PANTHER" id="PTHR38035">
    <property type="entry name" value="UPF0070 PROTEIN YFGM"/>
    <property type="match status" value="1"/>
</dbReference>
<dbReference type="InterPro" id="IPR026039">
    <property type="entry name" value="YfgM"/>
</dbReference>
<evidence type="ECO:0000256" key="7">
    <source>
        <dbReference type="ARBA" id="ARBA00024197"/>
    </source>
</evidence>
<dbReference type="InterPro" id="IPR011990">
    <property type="entry name" value="TPR-like_helical_dom_sf"/>
</dbReference>
<evidence type="ECO:0000256" key="8">
    <source>
        <dbReference type="ARBA" id="ARBA00024235"/>
    </source>
</evidence>
<feature type="domain" description="Ancillary SecYEG translocon subunit/Cell division coordinator CpoB TPR" evidence="10">
    <location>
        <begin position="18"/>
        <end position="207"/>
    </location>
</feature>